<evidence type="ECO:0000313" key="2">
    <source>
        <dbReference type="EMBL" id="MEM5947204.1"/>
    </source>
</evidence>
<organism evidence="2 3">
    <name type="scientific">Rarispira pelagica</name>
    <dbReference type="NCBI Taxonomy" id="3141764"/>
    <lineage>
        <taxon>Bacteria</taxon>
        <taxon>Pseudomonadati</taxon>
        <taxon>Spirochaetota</taxon>
        <taxon>Spirochaetia</taxon>
        <taxon>Winmispirales</taxon>
        <taxon>Winmispiraceae</taxon>
        <taxon>Rarispira</taxon>
    </lineage>
</organism>
<keyword evidence="1" id="KW-1133">Transmembrane helix</keyword>
<feature type="transmembrane region" description="Helical" evidence="1">
    <location>
        <begin position="89"/>
        <end position="107"/>
    </location>
</feature>
<evidence type="ECO:0000313" key="3">
    <source>
        <dbReference type="Proteomes" id="UP001466331"/>
    </source>
</evidence>
<feature type="transmembrane region" description="Helical" evidence="1">
    <location>
        <begin position="50"/>
        <end position="77"/>
    </location>
</feature>
<keyword evidence="3" id="KW-1185">Reference proteome</keyword>
<sequence>MRRLGSSFIKTSLVVYVVSLALSTVWALFFEPAKDVVPALWSSWAWKTVFIIWIENFMFFHFTAMTITISFILPPLILMAGETKAKMRFIQLILVFTIFMSAVFFFFNEGVLPSLVSSREDILYRSRLASQFFNQYEKAIKANDVINAYEALNRYANLIPENEDTKKLLKNLAMRLPEDRRKKEQPDSFIKIEHNLSIGKAISLSEEAINREDYYTAYYYARIALGLDSSHQTARWLASRAWDAILSLEENSEDRAQRVFFASKREAYQKLIDGKYLAAYYHFLRLSKENPKDADVIRYLAEAKKAVETYAFYYDEIEELVETQGINNVLFSYAQDNISTFYFIKRIVRVREGSYCFDIRMMATDKKGKVLYRLSAPYGKIEENSLVMQAVGRDNPNIRYTPKIWGTVPFKPEFIVPLPMEDSQLHLFSITEQGFQGKSLSELMSLSFLPAEFGVPKKEVVFSMFSRIFRVLIFLTGSFIVITLAWRGHNRSMRNSIAALIPAIPVIGGMMWLLSNILLRGGDFLVAGILVTVGFAGVVWFMVLFCVFMLFVSIFLFARSLQ</sequence>
<evidence type="ECO:0000256" key="1">
    <source>
        <dbReference type="SAM" id="Phobius"/>
    </source>
</evidence>
<protein>
    <submittedName>
        <fullName evidence="2">Uncharacterized protein</fullName>
    </submittedName>
</protein>
<gene>
    <name evidence="2" type="ORF">WKV44_01480</name>
</gene>
<feature type="transmembrane region" description="Helical" evidence="1">
    <location>
        <begin position="525"/>
        <end position="558"/>
    </location>
</feature>
<keyword evidence="1" id="KW-0812">Transmembrane</keyword>
<proteinExistence type="predicted"/>
<feature type="transmembrane region" description="Helical" evidence="1">
    <location>
        <begin position="498"/>
        <end position="519"/>
    </location>
</feature>
<dbReference type="Proteomes" id="UP001466331">
    <property type="component" value="Unassembled WGS sequence"/>
</dbReference>
<dbReference type="EMBL" id="JBCHKQ010000001">
    <property type="protein sequence ID" value="MEM5947204.1"/>
    <property type="molecule type" value="Genomic_DNA"/>
</dbReference>
<dbReference type="RefSeq" id="WP_420068654.1">
    <property type="nucleotide sequence ID" value="NZ_JBCHKQ010000001.1"/>
</dbReference>
<name>A0ABU9U9P5_9SPIR</name>
<feature type="transmembrane region" description="Helical" evidence="1">
    <location>
        <begin position="468"/>
        <end position="486"/>
    </location>
</feature>
<feature type="transmembrane region" description="Helical" evidence="1">
    <location>
        <begin position="12"/>
        <end position="30"/>
    </location>
</feature>
<keyword evidence="1" id="KW-0472">Membrane</keyword>
<accession>A0ABU9U9P5</accession>
<comment type="caution">
    <text evidence="2">The sequence shown here is derived from an EMBL/GenBank/DDBJ whole genome shotgun (WGS) entry which is preliminary data.</text>
</comment>
<reference evidence="2 3" key="1">
    <citation type="submission" date="2024-03" db="EMBL/GenBank/DDBJ databases">
        <title>Ignisphaera cupida sp. nov., a hyperthermophilic hydrolytic archaeon from a hot spring of Kamchatka, and proposal of Ignisphaeraceae fam. nov.</title>
        <authorList>
            <person name="Podosokorskaya O.A."/>
            <person name="Elcheninov A.G."/>
            <person name="Maltseva A.I."/>
            <person name="Zayulina K.S."/>
            <person name="Novikov A."/>
            <person name="Merkel A.Y."/>
        </authorList>
    </citation>
    <scope>NUCLEOTIDE SEQUENCE [LARGE SCALE GENOMIC DNA]</scope>
    <source>
        <strain evidence="2 3">38H-sp</strain>
    </source>
</reference>